<gene>
    <name evidence="2" type="ORF">C1645_825179</name>
</gene>
<reference evidence="2 3" key="1">
    <citation type="submission" date="2018-06" db="EMBL/GenBank/DDBJ databases">
        <title>Comparative genomics reveals the genomic features of Rhizophagus irregularis, R. cerebriforme, R. diaphanum and Gigaspora rosea, and their symbiotic lifestyle signature.</title>
        <authorList>
            <person name="Morin E."/>
            <person name="San Clemente H."/>
            <person name="Chen E.C.H."/>
            <person name="De La Providencia I."/>
            <person name="Hainaut M."/>
            <person name="Kuo A."/>
            <person name="Kohler A."/>
            <person name="Murat C."/>
            <person name="Tang N."/>
            <person name="Roy S."/>
            <person name="Loubradou J."/>
            <person name="Henrissat B."/>
            <person name="Grigoriev I.V."/>
            <person name="Corradi N."/>
            <person name="Roux C."/>
            <person name="Martin F.M."/>
        </authorList>
    </citation>
    <scope>NUCLEOTIDE SEQUENCE [LARGE SCALE GENOMIC DNA]</scope>
    <source>
        <strain evidence="2 3">DAOM 227022</strain>
    </source>
</reference>
<dbReference type="AlphaFoldDB" id="A0A397T236"/>
<dbReference type="EMBL" id="QKYT01000228">
    <property type="protein sequence ID" value="RIA89221.1"/>
    <property type="molecule type" value="Genomic_DNA"/>
</dbReference>
<comment type="caution">
    <text evidence="2">The sequence shown here is derived from an EMBL/GenBank/DDBJ whole genome shotgun (WGS) entry which is preliminary data.</text>
</comment>
<name>A0A397T236_9GLOM</name>
<proteinExistence type="predicted"/>
<accession>A0A397T236</accession>
<dbReference type="Pfam" id="PF04218">
    <property type="entry name" value="CENP-B_N"/>
    <property type="match status" value="1"/>
</dbReference>
<dbReference type="GO" id="GO:0003677">
    <property type="term" value="F:DNA binding"/>
    <property type="evidence" value="ECO:0007669"/>
    <property type="project" value="InterPro"/>
</dbReference>
<evidence type="ECO:0000259" key="1">
    <source>
        <dbReference type="Pfam" id="PF04218"/>
    </source>
</evidence>
<protein>
    <recommendedName>
        <fullName evidence="1">HTH psq-type domain-containing protein</fullName>
    </recommendedName>
</protein>
<sequence>MVHLKPLYLPNYKFNDWELCAWRKMMKSVSYTNITLYKKQKLKRRQWLAREKLIVIVYYEQGHSKRSTADKFEVESKQLHDWLKHKEQLMKTKACTLAKKLVYETVYLDIKEAKFSQKWVDSFIREHQYPLSLIANMDEPPLAFNLPSNTTVEQCGTKTIST</sequence>
<dbReference type="SUPFAM" id="SSF46689">
    <property type="entry name" value="Homeodomain-like"/>
    <property type="match status" value="1"/>
</dbReference>
<organism evidence="2 3">
    <name type="scientific">Glomus cerebriforme</name>
    <dbReference type="NCBI Taxonomy" id="658196"/>
    <lineage>
        <taxon>Eukaryota</taxon>
        <taxon>Fungi</taxon>
        <taxon>Fungi incertae sedis</taxon>
        <taxon>Mucoromycota</taxon>
        <taxon>Glomeromycotina</taxon>
        <taxon>Glomeromycetes</taxon>
        <taxon>Glomerales</taxon>
        <taxon>Glomeraceae</taxon>
        <taxon>Glomus</taxon>
    </lineage>
</organism>
<dbReference type="InterPro" id="IPR007889">
    <property type="entry name" value="HTH_Psq"/>
</dbReference>
<dbReference type="Proteomes" id="UP000265703">
    <property type="component" value="Unassembled WGS sequence"/>
</dbReference>
<dbReference type="InterPro" id="IPR009057">
    <property type="entry name" value="Homeodomain-like_sf"/>
</dbReference>
<evidence type="ECO:0000313" key="3">
    <source>
        <dbReference type="Proteomes" id="UP000265703"/>
    </source>
</evidence>
<keyword evidence="3" id="KW-1185">Reference proteome</keyword>
<evidence type="ECO:0000313" key="2">
    <source>
        <dbReference type="EMBL" id="RIA89221.1"/>
    </source>
</evidence>
<dbReference type="OrthoDB" id="2435994at2759"/>
<feature type="domain" description="HTH psq-type" evidence="1">
    <location>
        <begin position="43"/>
        <end position="91"/>
    </location>
</feature>
<dbReference type="Gene3D" id="1.10.10.60">
    <property type="entry name" value="Homeodomain-like"/>
    <property type="match status" value="1"/>
</dbReference>